<evidence type="ECO:0000313" key="2">
    <source>
        <dbReference type="Proteomes" id="UP000240259"/>
    </source>
</evidence>
<reference evidence="1 2" key="1">
    <citation type="submission" date="2018-03" db="EMBL/GenBank/DDBJ databases">
        <title>Genome sequence of the symbiotic type strain Mesorhizobium helmanticense CSLC115NT isolated from Lotus corniculatus nodules.</title>
        <authorList>
            <person name="Sannazzaro A.I."/>
            <person name="Torres Tejerizo G.A."/>
            <person name="Dip D."/>
            <person name="Caballero M."/>
            <person name="Pistorio M."/>
            <person name="Estrella M.J."/>
        </authorList>
    </citation>
    <scope>NUCLEOTIDE SEQUENCE [LARGE SCALE GENOMIC DNA]</scope>
    <source>
        <strain evidence="1 2">CSLC115N</strain>
    </source>
</reference>
<dbReference type="InterPro" id="IPR029033">
    <property type="entry name" value="His_PPase_superfam"/>
</dbReference>
<dbReference type="SUPFAM" id="SSF53254">
    <property type="entry name" value="Phosphoglycerate mutase-like"/>
    <property type="match status" value="1"/>
</dbReference>
<dbReference type="OrthoDB" id="7502553at2"/>
<gene>
    <name evidence="1" type="ORF">C9427_21485</name>
</gene>
<keyword evidence="2" id="KW-1185">Reference proteome</keyword>
<protein>
    <submittedName>
        <fullName evidence="1">Histidine phosphatase family protein</fullName>
    </submittedName>
</protein>
<dbReference type="InterPro" id="IPR013078">
    <property type="entry name" value="His_Pase_superF_clade-1"/>
</dbReference>
<name>A0A2T4IRC6_9HYPH</name>
<comment type="caution">
    <text evidence="1">The sequence shown here is derived from an EMBL/GenBank/DDBJ whole genome shotgun (WGS) entry which is preliminary data.</text>
</comment>
<proteinExistence type="predicted"/>
<dbReference type="Pfam" id="PF00300">
    <property type="entry name" value="His_Phos_1"/>
    <property type="match status" value="1"/>
</dbReference>
<dbReference type="Gene3D" id="3.40.50.1240">
    <property type="entry name" value="Phosphoglycerate mutase-like"/>
    <property type="match status" value="1"/>
</dbReference>
<dbReference type="AlphaFoldDB" id="A0A2T4IRC6"/>
<dbReference type="EMBL" id="PZJX01000040">
    <property type="protein sequence ID" value="PTE08222.1"/>
    <property type="molecule type" value="Genomic_DNA"/>
</dbReference>
<accession>A0A2T4IRC6</accession>
<dbReference type="SMART" id="SM00855">
    <property type="entry name" value="PGAM"/>
    <property type="match status" value="1"/>
</dbReference>
<dbReference type="Proteomes" id="UP000240259">
    <property type="component" value="Unassembled WGS sequence"/>
</dbReference>
<dbReference type="RefSeq" id="WP_107651107.1">
    <property type="nucleotide sequence ID" value="NZ_PZJX01000040.1"/>
</dbReference>
<evidence type="ECO:0000313" key="1">
    <source>
        <dbReference type="EMBL" id="PTE08222.1"/>
    </source>
</evidence>
<sequence>MRHSATGKLRGPEIFRRCGGEEDDHYPLGWWLQPLVAKAAIRNADARGMRATRLTLVCSGITHRMRKAGFPLDEPLEKRSIELARLLAQHVPKANRVLVAPSLRAQQTAHLMGLCAAVHHSLRDQNYGVWEGKMPDEVEAVQPGSLAAWRADPAYRPGGGEPLTEVATRTARFLDSMRTAGGQLIAVTHPAVVRTAMIHILAAPLTSYWRIDTPPLSLISLYSDSTRWVLRT</sequence>
<organism evidence="1 2">
    <name type="scientific">Mesorhizobium helmanticense</name>
    <dbReference type="NCBI Taxonomy" id="1776423"/>
    <lineage>
        <taxon>Bacteria</taxon>
        <taxon>Pseudomonadati</taxon>
        <taxon>Pseudomonadota</taxon>
        <taxon>Alphaproteobacteria</taxon>
        <taxon>Hyphomicrobiales</taxon>
        <taxon>Phyllobacteriaceae</taxon>
        <taxon>Mesorhizobium</taxon>
    </lineage>
</organism>